<sequence>MSCTAFLTQIPPKPPDFCRTLPSFYPSQPYFFPVYQNLHHSTIDCFHPPKPSLPKVASLRAKGDKFSKQNTISVSQQTPYHAVSNLFQPLIHPLYLPDLIVCITWL</sequence>
<gene>
    <name evidence="1" type="ORF">ILEXP_LOCUS13672</name>
</gene>
<name>A0ABC8RMT4_9AQUA</name>
<proteinExistence type="predicted"/>
<accession>A0ABC8RMT4</accession>
<keyword evidence="2" id="KW-1185">Reference proteome</keyword>
<evidence type="ECO:0000313" key="1">
    <source>
        <dbReference type="EMBL" id="CAK9145855.1"/>
    </source>
</evidence>
<dbReference type="Proteomes" id="UP001642360">
    <property type="component" value="Unassembled WGS sequence"/>
</dbReference>
<evidence type="ECO:0000313" key="2">
    <source>
        <dbReference type="Proteomes" id="UP001642360"/>
    </source>
</evidence>
<comment type="caution">
    <text evidence="1">The sequence shown here is derived from an EMBL/GenBank/DDBJ whole genome shotgun (WGS) entry which is preliminary data.</text>
</comment>
<organism evidence="1 2">
    <name type="scientific">Ilex paraguariensis</name>
    <name type="common">yerba mate</name>
    <dbReference type="NCBI Taxonomy" id="185542"/>
    <lineage>
        <taxon>Eukaryota</taxon>
        <taxon>Viridiplantae</taxon>
        <taxon>Streptophyta</taxon>
        <taxon>Embryophyta</taxon>
        <taxon>Tracheophyta</taxon>
        <taxon>Spermatophyta</taxon>
        <taxon>Magnoliopsida</taxon>
        <taxon>eudicotyledons</taxon>
        <taxon>Gunneridae</taxon>
        <taxon>Pentapetalae</taxon>
        <taxon>asterids</taxon>
        <taxon>campanulids</taxon>
        <taxon>Aquifoliales</taxon>
        <taxon>Aquifoliaceae</taxon>
        <taxon>Ilex</taxon>
    </lineage>
</organism>
<reference evidence="1 2" key="1">
    <citation type="submission" date="2024-02" db="EMBL/GenBank/DDBJ databases">
        <authorList>
            <person name="Vignale AGUSTIN F."/>
            <person name="Sosa J E."/>
            <person name="Modenutti C."/>
        </authorList>
    </citation>
    <scope>NUCLEOTIDE SEQUENCE [LARGE SCALE GENOMIC DNA]</scope>
</reference>
<dbReference type="AlphaFoldDB" id="A0ABC8RMT4"/>
<protein>
    <submittedName>
        <fullName evidence="1">Uncharacterized protein</fullName>
    </submittedName>
</protein>
<dbReference type="EMBL" id="CAUOFW020001510">
    <property type="protein sequence ID" value="CAK9145855.1"/>
    <property type="molecule type" value="Genomic_DNA"/>
</dbReference>